<evidence type="ECO:0000313" key="1">
    <source>
        <dbReference type="EMBL" id="KAL1526377.1"/>
    </source>
</evidence>
<proteinExistence type="predicted"/>
<dbReference type="Proteomes" id="UP001515480">
    <property type="component" value="Unassembled WGS sequence"/>
</dbReference>
<name>A0AB34JZJ4_PRYPA</name>
<dbReference type="EMBL" id="JBGBPQ010000003">
    <property type="protein sequence ID" value="KAL1526377.1"/>
    <property type="molecule type" value="Genomic_DNA"/>
</dbReference>
<protein>
    <submittedName>
        <fullName evidence="1">Uncharacterized protein</fullName>
    </submittedName>
</protein>
<reference evidence="1 2" key="1">
    <citation type="journal article" date="2024" name="Science">
        <title>Giant polyketide synthase enzymes in the biosynthesis of giant marine polyether toxins.</title>
        <authorList>
            <person name="Fallon T.R."/>
            <person name="Shende V.V."/>
            <person name="Wierzbicki I.H."/>
            <person name="Pendleton A.L."/>
            <person name="Watervoot N.F."/>
            <person name="Auber R.P."/>
            <person name="Gonzalez D.J."/>
            <person name="Wisecaver J.H."/>
            <person name="Moore B.S."/>
        </authorList>
    </citation>
    <scope>NUCLEOTIDE SEQUENCE [LARGE SCALE GENOMIC DNA]</scope>
    <source>
        <strain evidence="1 2">12B1</strain>
    </source>
</reference>
<accession>A0AB34JZJ4</accession>
<organism evidence="1 2">
    <name type="scientific">Prymnesium parvum</name>
    <name type="common">Toxic golden alga</name>
    <dbReference type="NCBI Taxonomy" id="97485"/>
    <lineage>
        <taxon>Eukaryota</taxon>
        <taxon>Haptista</taxon>
        <taxon>Haptophyta</taxon>
        <taxon>Prymnesiophyceae</taxon>
        <taxon>Prymnesiales</taxon>
        <taxon>Prymnesiaceae</taxon>
        <taxon>Prymnesium</taxon>
    </lineage>
</organism>
<sequence>MPSCARCGVTVPSAGWEQHVRGQRHLSYSFFGQAGHSVRSIVVRRGDGAVPAQRIVRPFEVPHHVVDLVRRARELSLKNLFAHSGHMLYDRAVGHFSPERLCGQLLALDEAMPRQCPDGWLLGSVGVVACLAVGWGDADSTLSAEEQRVWVDMSHEMPLDIVQEVAMSCALETLAAAVPHLAAGSSLELRLSRCIRHRHLATKLLRRLQTSLQTASLTRCTLYVALDSAFRQEDGELLAAAALQGWRARVLSVLLGSHARVGAASPLRRLPLNLLQTIVELVAVSSRAQIELRFEEPSCANMLRVTANPPTMHQGADLDHIANFVL</sequence>
<keyword evidence="2" id="KW-1185">Reference proteome</keyword>
<evidence type="ECO:0000313" key="2">
    <source>
        <dbReference type="Proteomes" id="UP001515480"/>
    </source>
</evidence>
<comment type="caution">
    <text evidence="1">The sequence shown here is derived from an EMBL/GenBank/DDBJ whole genome shotgun (WGS) entry which is preliminary data.</text>
</comment>
<dbReference type="AlphaFoldDB" id="A0AB34JZJ4"/>
<gene>
    <name evidence="1" type="ORF">AB1Y20_015090</name>
</gene>